<sequence>KPGNPVSARLCGPDAAAPNRQRRGHIRHAAALARSAYCSAFTAHLCRECV</sequence>
<feature type="region of interest" description="Disordered" evidence="1">
    <location>
        <begin position="1"/>
        <end position="22"/>
    </location>
</feature>
<accession>A0A699XKA9</accession>
<dbReference type="EMBL" id="BKCJ011839916">
    <property type="protein sequence ID" value="GFD57341.1"/>
    <property type="molecule type" value="Genomic_DNA"/>
</dbReference>
<organism evidence="2">
    <name type="scientific">Tanacetum cinerariifolium</name>
    <name type="common">Dalmatian daisy</name>
    <name type="synonym">Chrysanthemum cinerariifolium</name>
    <dbReference type="NCBI Taxonomy" id="118510"/>
    <lineage>
        <taxon>Eukaryota</taxon>
        <taxon>Viridiplantae</taxon>
        <taxon>Streptophyta</taxon>
        <taxon>Embryophyta</taxon>
        <taxon>Tracheophyta</taxon>
        <taxon>Spermatophyta</taxon>
        <taxon>Magnoliopsida</taxon>
        <taxon>eudicotyledons</taxon>
        <taxon>Gunneridae</taxon>
        <taxon>Pentapetalae</taxon>
        <taxon>asterids</taxon>
        <taxon>campanulids</taxon>
        <taxon>Asterales</taxon>
        <taxon>Asteraceae</taxon>
        <taxon>Asteroideae</taxon>
        <taxon>Anthemideae</taxon>
        <taxon>Anthemidinae</taxon>
        <taxon>Tanacetum</taxon>
    </lineage>
</organism>
<protein>
    <submittedName>
        <fullName evidence="2">Uncharacterized protein</fullName>
    </submittedName>
</protein>
<evidence type="ECO:0000256" key="1">
    <source>
        <dbReference type="SAM" id="MobiDB-lite"/>
    </source>
</evidence>
<gene>
    <name evidence="2" type="ORF">Tci_929310</name>
</gene>
<evidence type="ECO:0000313" key="2">
    <source>
        <dbReference type="EMBL" id="GFD57341.1"/>
    </source>
</evidence>
<name>A0A699XKA9_TANCI</name>
<reference evidence="2" key="1">
    <citation type="journal article" date="2019" name="Sci. Rep.">
        <title>Draft genome of Tanacetum cinerariifolium, the natural source of mosquito coil.</title>
        <authorList>
            <person name="Yamashiro T."/>
            <person name="Shiraishi A."/>
            <person name="Satake H."/>
            <person name="Nakayama K."/>
        </authorList>
    </citation>
    <scope>NUCLEOTIDE SEQUENCE</scope>
</reference>
<comment type="caution">
    <text evidence="2">The sequence shown here is derived from an EMBL/GenBank/DDBJ whole genome shotgun (WGS) entry which is preliminary data.</text>
</comment>
<feature type="non-terminal residue" evidence="2">
    <location>
        <position position="1"/>
    </location>
</feature>
<proteinExistence type="predicted"/>
<dbReference type="AlphaFoldDB" id="A0A699XKA9"/>